<keyword evidence="3" id="KW-1185">Reference proteome</keyword>
<evidence type="ECO:0000256" key="1">
    <source>
        <dbReference type="SAM" id="MobiDB-lite"/>
    </source>
</evidence>
<accession>A0ABN1NS29</accession>
<feature type="region of interest" description="Disordered" evidence="1">
    <location>
        <begin position="1"/>
        <end position="74"/>
    </location>
</feature>
<name>A0ABN1NS29_9ACTN</name>
<feature type="compositionally biased region" description="Basic and acidic residues" evidence="1">
    <location>
        <begin position="24"/>
        <end position="33"/>
    </location>
</feature>
<dbReference type="Proteomes" id="UP001500418">
    <property type="component" value="Unassembled WGS sequence"/>
</dbReference>
<evidence type="ECO:0000313" key="3">
    <source>
        <dbReference type="Proteomes" id="UP001500418"/>
    </source>
</evidence>
<organism evidence="2 3">
    <name type="scientific">Streptomyces rhizosphaericus</name>
    <dbReference type="NCBI Taxonomy" id="114699"/>
    <lineage>
        <taxon>Bacteria</taxon>
        <taxon>Bacillati</taxon>
        <taxon>Actinomycetota</taxon>
        <taxon>Actinomycetes</taxon>
        <taxon>Kitasatosporales</taxon>
        <taxon>Streptomycetaceae</taxon>
        <taxon>Streptomyces</taxon>
        <taxon>Streptomyces violaceusniger group</taxon>
    </lineage>
</organism>
<protein>
    <submittedName>
        <fullName evidence="2">Uncharacterized protein</fullName>
    </submittedName>
</protein>
<evidence type="ECO:0000313" key="2">
    <source>
        <dbReference type="EMBL" id="GAA0915101.1"/>
    </source>
</evidence>
<comment type="caution">
    <text evidence="2">The sequence shown here is derived from an EMBL/GenBank/DDBJ whole genome shotgun (WGS) entry which is preliminary data.</text>
</comment>
<gene>
    <name evidence="2" type="ORF">GCM10009575_002050</name>
</gene>
<dbReference type="EMBL" id="BAAAID010000001">
    <property type="protein sequence ID" value="GAA0915101.1"/>
    <property type="molecule type" value="Genomic_DNA"/>
</dbReference>
<sequence>MSPTRRTLGAGPRPDEPESTPVGDSRERARTAAERAAAQQLDPSDASDEDQMQTRPPGRRRLGTGPEPDQSLPD</sequence>
<proteinExistence type="predicted"/>
<reference evidence="2 3" key="1">
    <citation type="journal article" date="2019" name="Int. J. Syst. Evol. Microbiol.">
        <title>The Global Catalogue of Microorganisms (GCM) 10K type strain sequencing project: providing services to taxonomists for standard genome sequencing and annotation.</title>
        <authorList>
            <consortium name="The Broad Institute Genomics Platform"/>
            <consortium name="The Broad Institute Genome Sequencing Center for Infectious Disease"/>
            <person name="Wu L."/>
            <person name="Ma J."/>
        </authorList>
    </citation>
    <scope>NUCLEOTIDE SEQUENCE [LARGE SCALE GENOMIC DNA]</scope>
    <source>
        <strain evidence="2 3">JCM 11444</strain>
    </source>
</reference>